<evidence type="ECO:0000313" key="3">
    <source>
        <dbReference type="Proteomes" id="UP001603857"/>
    </source>
</evidence>
<evidence type="ECO:0000259" key="1">
    <source>
        <dbReference type="Pfam" id="PF03446"/>
    </source>
</evidence>
<dbReference type="PANTHER" id="PTHR43060">
    <property type="entry name" value="3-HYDROXYISOBUTYRATE DEHYDROGENASE-LIKE 1, MITOCHONDRIAL-RELATED"/>
    <property type="match status" value="1"/>
</dbReference>
<dbReference type="InterPro" id="IPR006115">
    <property type="entry name" value="6PGDH_NADP-bd"/>
</dbReference>
<dbReference type="GO" id="GO:0016616">
    <property type="term" value="F:oxidoreductase activity, acting on the CH-OH group of donors, NAD or NADP as acceptor"/>
    <property type="evidence" value="ECO:0007669"/>
    <property type="project" value="UniProtKB-ARBA"/>
</dbReference>
<keyword evidence="3" id="KW-1185">Reference proteome</keyword>
<name>A0ABD1LLG6_9FABA</name>
<proteinExistence type="predicted"/>
<dbReference type="Proteomes" id="UP001603857">
    <property type="component" value="Unassembled WGS sequence"/>
</dbReference>
<dbReference type="Pfam" id="PF03446">
    <property type="entry name" value="NAD_binding_2"/>
    <property type="match status" value="1"/>
</dbReference>
<dbReference type="InterPro" id="IPR036291">
    <property type="entry name" value="NAD(P)-bd_dom_sf"/>
</dbReference>
<dbReference type="EMBL" id="JBGMDY010000009">
    <property type="protein sequence ID" value="KAL2323780.1"/>
    <property type="molecule type" value="Genomic_DNA"/>
</dbReference>
<accession>A0ABD1LLG6</accession>
<dbReference type="AlphaFoldDB" id="A0ABD1LLG6"/>
<comment type="caution">
    <text evidence="2">The sequence shown here is derived from an EMBL/GenBank/DDBJ whole genome shotgun (WGS) entry which is preliminary data.</text>
</comment>
<dbReference type="SUPFAM" id="SSF51735">
    <property type="entry name" value="NAD(P)-binding Rossmann-fold domains"/>
    <property type="match status" value="1"/>
</dbReference>
<dbReference type="Gene3D" id="3.40.50.720">
    <property type="entry name" value="NAD(P)-binding Rossmann-like Domain"/>
    <property type="match status" value="1"/>
</dbReference>
<organism evidence="2 3">
    <name type="scientific">Flemingia macrophylla</name>
    <dbReference type="NCBI Taxonomy" id="520843"/>
    <lineage>
        <taxon>Eukaryota</taxon>
        <taxon>Viridiplantae</taxon>
        <taxon>Streptophyta</taxon>
        <taxon>Embryophyta</taxon>
        <taxon>Tracheophyta</taxon>
        <taxon>Spermatophyta</taxon>
        <taxon>Magnoliopsida</taxon>
        <taxon>eudicotyledons</taxon>
        <taxon>Gunneridae</taxon>
        <taxon>Pentapetalae</taxon>
        <taxon>rosids</taxon>
        <taxon>fabids</taxon>
        <taxon>Fabales</taxon>
        <taxon>Fabaceae</taxon>
        <taxon>Papilionoideae</taxon>
        <taxon>50 kb inversion clade</taxon>
        <taxon>NPAAA clade</taxon>
        <taxon>indigoferoid/millettioid clade</taxon>
        <taxon>Phaseoleae</taxon>
        <taxon>Flemingia</taxon>
    </lineage>
</organism>
<sequence length="280" mass="30348">MPSDSRLCKTHIGINVNLNMLSVDTYSKKREFSFVEISTYCSYALFGLYSLFSHTPPPPSPITSSLHPALPYPSSPPFTRPSLALPPSTQSRSSHLPPPRRARAFYPRPIAHLSASPNAVAAPSDIVFSIVGFPSDVRSVLLDLASGAFPTLAPDEVLVDMITSEPSLVVEVAAAAATKGCHSVDAPVSGGDLGTKNGTLTIFANDEELTVENLKPLFSLLRKVKYMAGYSSSLPRSHSHSSFFVNELEFEDIQVLVLVKLLQLVVKEQQTKCFLPFISS</sequence>
<gene>
    <name evidence="2" type="ORF">Fmac_028159</name>
</gene>
<reference evidence="2 3" key="1">
    <citation type="submission" date="2024-08" db="EMBL/GenBank/DDBJ databases">
        <title>Insights into the chromosomal genome structure of Flemingia macrophylla.</title>
        <authorList>
            <person name="Ding Y."/>
            <person name="Zhao Y."/>
            <person name="Bi W."/>
            <person name="Wu M."/>
            <person name="Zhao G."/>
            <person name="Gong Y."/>
            <person name="Li W."/>
            <person name="Zhang P."/>
        </authorList>
    </citation>
    <scope>NUCLEOTIDE SEQUENCE [LARGE SCALE GENOMIC DNA]</scope>
    <source>
        <strain evidence="2">DYQJB</strain>
        <tissue evidence="2">Leaf</tissue>
    </source>
</reference>
<feature type="domain" description="6-phosphogluconate dehydrogenase NADP-binding" evidence="1">
    <location>
        <begin position="111"/>
        <end position="221"/>
    </location>
</feature>
<evidence type="ECO:0000313" key="2">
    <source>
        <dbReference type="EMBL" id="KAL2323780.1"/>
    </source>
</evidence>
<dbReference type="PANTHER" id="PTHR43060:SF15">
    <property type="entry name" value="3-HYDROXYISOBUTYRATE DEHYDROGENASE-LIKE 1, MITOCHONDRIAL-RELATED"/>
    <property type="match status" value="1"/>
</dbReference>
<protein>
    <recommendedName>
        <fullName evidence="1">6-phosphogluconate dehydrogenase NADP-binding domain-containing protein</fullName>
    </recommendedName>
</protein>